<reference evidence="1 2" key="1">
    <citation type="submission" date="2018-06" db="EMBL/GenBank/DDBJ databases">
        <title>Genomic Encyclopedia of Archaeal and Bacterial Type Strains, Phase II (KMG-II): from individual species to whole genera.</title>
        <authorList>
            <person name="Goeker M."/>
        </authorList>
    </citation>
    <scope>NUCLEOTIDE SEQUENCE [LARGE SCALE GENOMIC DNA]</scope>
    <source>
        <strain evidence="1 2">KACC 16626</strain>
    </source>
</reference>
<evidence type="ECO:0000313" key="1">
    <source>
        <dbReference type="EMBL" id="PYF08462.1"/>
    </source>
</evidence>
<sequence length="105" mass="12028">MARFGEIENLERFEEFKSNTEKGIQDKLTIVQYTTEGAPIFYQLDYDGVVIKSTIDTSRDEYGAGEIYHNTCTAIEAAERNDATEYVLVGCEEEMDNTILVKWKN</sequence>
<keyword evidence="2" id="KW-1185">Reference proteome</keyword>
<dbReference type="Pfam" id="PF14275">
    <property type="entry name" value="DUF4362"/>
    <property type="match status" value="1"/>
</dbReference>
<dbReference type="AlphaFoldDB" id="A0A318TUI7"/>
<dbReference type="Proteomes" id="UP000247416">
    <property type="component" value="Unassembled WGS sequence"/>
</dbReference>
<dbReference type="EMBL" id="QJTJ01000002">
    <property type="protein sequence ID" value="PYF08462.1"/>
    <property type="molecule type" value="Genomic_DNA"/>
</dbReference>
<name>A0A318TUI7_9BACL</name>
<comment type="caution">
    <text evidence="1">The sequence shown here is derived from an EMBL/GenBank/DDBJ whole genome shotgun (WGS) entry which is preliminary data.</text>
</comment>
<evidence type="ECO:0000313" key="2">
    <source>
        <dbReference type="Proteomes" id="UP000247416"/>
    </source>
</evidence>
<protein>
    <submittedName>
        <fullName evidence="1">Uncharacterized protein DUF4362</fullName>
    </submittedName>
</protein>
<organism evidence="1 2">
    <name type="scientific">Ureibacillus chungkukjangi</name>
    <dbReference type="NCBI Taxonomy" id="1202712"/>
    <lineage>
        <taxon>Bacteria</taxon>
        <taxon>Bacillati</taxon>
        <taxon>Bacillota</taxon>
        <taxon>Bacilli</taxon>
        <taxon>Bacillales</taxon>
        <taxon>Caryophanaceae</taxon>
        <taxon>Ureibacillus</taxon>
    </lineage>
</organism>
<dbReference type="RefSeq" id="WP_181417940.1">
    <property type="nucleotide sequence ID" value="NZ_PYWJ01000001.1"/>
</dbReference>
<gene>
    <name evidence="1" type="ORF">BJ095_102228</name>
</gene>
<accession>A0A318TUI7</accession>
<proteinExistence type="predicted"/>
<dbReference type="InterPro" id="IPR025372">
    <property type="entry name" value="DUF4362"/>
</dbReference>